<dbReference type="EMBL" id="AB206333">
    <property type="protein sequence ID" value="BAG74919.1"/>
    <property type="molecule type" value="Genomic_DNA"/>
</dbReference>
<name>B5U8R8_ENTFC</name>
<keyword evidence="1" id="KW-0614">Plasmid</keyword>
<proteinExistence type="predicted"/>
<protein>
    <submittedName>
        <fullName evidence="1">Uncharacterized protein</fullName>
    </submittedName>
</protein>
<geneLocation type="plasmid" evidence="1">
    <name>pMG1</name>
</geneLocation>
<evidence type="ECO:0000313" key="1">
    <source>
        <dbReference type="EMBL" id="BAG74919.1"/>
    </source>
</evidence>
<accession>B5U8R8</accession>
<organism evidence="1">
    <name type="scientific">Enterococcus faecium</name>
    <name type="common">Streptococcus faecium</name>
    <dbReference type="NCBI Taxonomy" id="1352"/>
    <lineage>
        <taxon>Bacteria</taxon>
        <taxon>Bacillati</taxon>
        <taxon>Bacillota</taxon>
        <taxon>Bacilli</taxon>
        <taxon>Lactobacillales</taxon>
        <taxon>Enterococcaceae</taxon>
        <taxon>Enterococcus</taxon>
    </lineage>
</organism>
<reference evidence="1" key="1">
    <citation type="journal article" date="2008" name="FEMS Microbiol. Lett.">
        <title>Complete nucleotide sequencing and analysis of the 65-kb highly conjugative Enterococcus faecium plasmid pMG1: identification of the transfer-related region and the minimum region required for replication.</title>
        <authorList>
            <person name="Tanimoto K."/>
            <person name="Ike Y."/>
        </authorList>
    </citation>
    <scope>NUCLEOTIDE SEQUENCE</scope>
    <source>
        <plasmid evidence="1">pMG1</plasmid>
    </source>
</reference>
<sequence length="28" mass="3487">MKLIIWLNILDAIDFYKAFNFFNNRPIR</sequence>
<dbReference type="AlphaFoldDB" id="B5U8R8"/>